<comment type="caution">
    <text evidence="1">The sequence shown here is derived from an EMBL/GenBank/DDBJ whole genome shotgun (WGS) entry which is preliminary data.</text>
</comment>
<dbReference type="Proteomes" id="UP000033869">
    <property type="component" value="Unassembled WGS sequence"/>
</dbReference>
<accession>A0A0G0WBE2</accession>
<name>A0A0G0WBE2_UNCC2</name>
<protein>
    <submittedName>
        <fullName evidence="1">Uncharacterized protein</fullName>
    </submittedName>
</protein>
<dbReference type="EMBL" id="LCBL01000002">
    <property type="protein sequence ID" value="KKS09387.1"/>
    <property type="molecule type" value="Genomic_DNA"/>
</dbReference>
<organism evidence="1 2">
    <name type="scientific">candidate division CPR2 bacterium GW2011_GWC1_41_48</name>
    <dbReference type="NCBI Taxonomy" id="1618344"/>
    <lineage>
        <taxon>Bacteria</taxon>
        <taxon>Bacteria division CPR2</taxon>
    </lineage>
</organism>
<evidence type="ECO:0000313" key="1">
    <source>
        <dbReference type="EMBL" id="KKS09387.1"/>
    </source>
</evidence>
<proteinExistence type="predicted"/>
<sequence>MKSATELLREAAELKGMNTERRIEFCAEILDFAKELYDANGDFAKDFNHADAPSRAVEAFRDNSELEVPNRSILALLTHHLFGLGVEINGSKEGRLGNQNALALISTGLIANVLVLIGHPESLIKERAIKSVQTGLKRVVEMKTAEKNTKRR</sequence>
<reference evidence="1 2" key="1">
    <citation type="journal article" date="2015" name="Nature">
        <title>rRNA introns, odd ribosomes, and small enigmatic genomes across a large radiation of phyla.</title>
        <authorList>
            <person name="Brown C.T."/>
            <person name="Hug L.A."/>
            <person name="Thomas B.C."/>
            <person name="Sharon I."/>
            <person name="Castelle C.J."/>
            <person name="Singh A."/>
            <person name="Wilkins M.J."/>
            <person name="Williams K.H."/>
            <person name="Banfield J.F."/>
        </authorList>
    </citation>
    <scope>NUCLEOTIDE SEQUENCE [LARGE SCALE GENOMIC DNA]</scope>
</reference>
<dbReference type="AlphaFoldDB" id="A0A0G0WBE2"/>
<evidence type="ECO:0000313" key="2">
    <source>
        <dbReference type="Proteomes" id="UP000033869"/>
    </source>
</evidence>
<gene>
    <name evidence="1" type="ORF">UU65_C0002G0165</name>
</gene>